<comment type="similarity">
    <text evidence="2">Belongs to the methyltransferase superfamily. L-isoaspartyl/D-aspartyl protein methyltransferase family.</text>
</comment>
<comment type="caution">
    <text evidence="12">The sequence shown here is derived from an EMBL/GenBank/DDBJ whole genome shotgun (WGS) entry which is preliminary data.</text>
</comment>
<keyword evidence="7" id="KW-0808">Transferase</keyword>
<evidence type="ECO:0000256" key="6">
    <source>
        <dbReference type="ARBA" id="ARBA00022603"/>
    </source>
</evidence>
<dbReference type="GO" id="GO:0008168">
    <property type="term" value="F:methyltransferase activity"/>
    <property type="evidence" value="ECO:0007669"/>
    <property type="project" value="UniProtKB-KW"/>
</dbReference>
<evidence type="ECO:0000256" key="9">
    <source>
        <dbReference type="ARBA" id="ARBA00030757"/>
    </source>
</evidence>
<evidence type="ECO:0000256" key="7">
    <source>
        <dbReference type="ARBA" id="ARBA00022679"/>
    </source>
</evidence>
<keyword evidence="8" id="KW-0949">S-adenosyl-L-methionine</keyword>
<accession>A0ABU2XU34</accession>
<evidence type="ECO:0000256" key="2">
    <source>
        <dbReference type="ARBA" id="ARBA00005369"/>
    </source>
</evidence>
<comment type="subcellular location">
    <subcellularLocation>
        <location evidence="1">Cytoplasm</location>
    </subcellularLocation>
</comment>
<evidence type="ECO:0000256" key="8">
    <source>
        <dbReference type="ARBA" id="ARBA00022691"/>
    </source>
</evidence>
<keyword evidence="5" id="KW-0963">Cytoplasm</keyword>
<protein>
    <recommendedName>
        <fullName evidence="4">Protein-L-isoaspartate O-methyltransferase</fullName>
        <ecNumber evidence="3">2.1.1.77</ecNumber>
    </recommendedName>
    <alternativeName>
        <fullName evidence="11">L-isoaspartyl protein carboxyl methyltransferase</fullName>
    </alternativeName>
    <alternativeName>
        <fullName evidence="9">Protein L-isoaspartyl methyltransferase</fullName>
    </alternativeName>
    <alternativeName>
        <fullName evidence="10">Protein-beta-aspartate methyltransferase</fullName>
    </alternativeName>
</protein>
<organism evidence="12 13">
    <name type="scientific">Streptomyces lonegramiae</name>
    <dbReference type="NCBI Taxonomy" id="3075524"/>
    <lineage>
        <taxon>Bacteria</taxon>
        <taxon>Bacillati</taxon>
        <taxon>Actinomycetota</taxon>
        <taxon>Actinomycetes</taxon>
        <taxon>Kitasatosporales</taxon>
        <taxon>Streptomycetaceae</taxon>
        <taxon>Streptomyces</taxon>
    </lineage>
</organism>
<reference evidence="12" key="1">
    <citation type="submission" date="2024-05" db="EMBL/GenBank/DDBJ databases">
        <title>30 novel species of actinomycetes from the DSMZ collection.</title>
        <authorList>
            <person name="Nouioui I."/>
        </authorList>
    </citation>
    <scope>NUCLEOTIDE SEQUENCE</scope>
    <source>
        <strain evidence="12">DSM 41529</strain>
    </source>
</reference>
<dbReference type="InterPro" id="IPR029063">
    <property type="entry name" value="SAM-dependent_MTases_sf"/>
</dbReference>
<dbReference type="GO" id="GO:0032259">
    <property type="term" value="P:methylation"/>
    <property type="evidence" value="ECO:0007669"/>
    <property type="project" value="UniProtKB-KW"/>
</dbReference>
<dbReference type="Gene3D" id="3.40.50.150">
    <property type="entry name" value="Vaccinia Virus protein VP39"/>
    <property type="match status" value="1"/>
</dbReference>
<dbReference type="EC" id="2.1.1.77" evidence="3"/>
<evidence type="ECO:0000256" key="1">
    <source>
        <dbReference type="ARBA" id="ARBA00004496"/>
    </source>
</evidence>
<evidence type="ECO:0000256" key="10">
    <source>
        <dbReference type="ARBA" id="ARBA00031323"/>
    </source>
</evidence>
<evidence type="ECO:0000256" key="4">
    <source>
        <dbReference type="ARBA" id="ARBA00013346"/>
    </source>
</evidence>
<evidence type="ECO:0000256" key="5">
    <source>
        <dbReference type="ARBA" id="ARBA00022490"/>
    </source>
</evidence>
<dbReference type="SUPFAM" id="SSF53335">
    <property type="entry name" value="S-adenosyl-L-methionine-dependent methyltransferases"/>
    <property type="match status" value="1"/>
</dbReference>
<gene>
    <name evidence="12" type="ORF">RND15_37450</name>
</gene>
<dbReference type="Pfam" id="PF01135">
    <property type="entry name" value="PCMT"/>
    <property type="match status" value="1"/>
</dbReference>
<sequence>MTLDELRLQAAEIIGGLDGFPAHWMRETFLKVPRHAFVPDTVWVWWEDAYRPLHASDEPDTWAALVYDPLHPLVTQVDDGRVDGGGADVRGALPTSSISAPNAVFTMLAAADLRPGLKVLEVGTGTGYNAALLCERAGEANVVSVEVDAGLAEGAVQRLAAAGYLPRVVAGDGERGCAGGAPYDRVLCTASLHRVPFAWVEQTRPGGLIVTPWKTTLQPHGMACLRVSEDGRSASGHFGRPMSFMDLRGQRRPEFPLKNVYTAESWEESRDSRTDLDLSFLNDDFHARFALGLQLPGVQADGDGREWWFATADSWACVRDGSVQQWGPRDLFAEVADAYRWWRGAGEPELYEFGLTVTADQQVAWHADPDRGHQWELPA</sequence>
<evidence type="ECO:0000313" key="12">
    <source>
        <dbReference type="EMBL" id="MDT0548338.1"/>
    </source>
</evidence>
<dbReference type="CDD" id="cd02440">
    <property type="entry name" value="AdoMet_MTases"/>
    <property type="match status" value="1"/>
</dbReference>
<keyword evidence="6 12" id="KW-0489">Methyltransferase</keyword>
<keyword evidence="13" id="KW-1185">Reference proteome</keyword>
<evidence type="ECO:0000256" key="3">
    <source>
        <dbReference type="ARBA" id="ARBA00011890"/>
    </source>
</evidence>
<evidence type="ECO:0000313" key="13">
    <source>
        <dbReference type="Proteomes" id="UP001180754"/>
    </source>
</evidence>
<dbReference type="RefSeq" id="WP_311728907.1">
    <property type="nucleotide sequence ID" value="NZ_JAVRFD010000025.1"/>
</dbReference>
<dbReference type="Proteomes" id="UP001180754">
    <property type="component" value="Unassembled WGS sequence"/>
</dbReference>
<dbReference type="PANTHER" id="PTHR11579:SF0">
    <property type="entry name" value="PROTEIN-L-ISOASPARTATE(D-ASPARTATE) O-METHYLTRANSFERASE"/>
    <property type="match status" value="1"/>
</dbReference>
<evidence type="ECO:0000256" key="11">
    <source>
        <dbReference type="ARBA" id="ARBA00031350"/>
    </source>
</evidence>
<dbReference type="InterPro" id="IPR000682">
    <property type="entry name" value="PCMT"/>
</dbReference>
<dbReference type="PANTHER" id="PTHR11579">
    <property type="entry name" value="PROTEIN-L-ISOASPARTATE O-METHYLTRANSFERASE"/>
    <property type="match status" value="1"/>
</dbReference>
<name>A0ABU2XU34_9ACTN</name>
<dbReference type="EMBL" id="JAVRFD010000025">
    <property type="protein sequence ID" value="MDT0548338.1"/>
    <property type="molecule type" value="Genomic_DNA"/>
</dbReference>
<proteinExistence type="inferred from homology"/>